<accession>A0A855SHQ0</accession>
<reference evidence="1 2" key="1">
    <citation type="submission" date="2018-01" db="EMBL/GenBank/DDBJ databases">
        <title>Whole genome sequencing of Histamine producing bacteria.</title>
        <authorList>
            <person name="Butler K."/>
        </authorList>
    </citation>
    <scope>NUCLEOTIDE SEQUENCE [LARGE SCALE GENOMIC DNA]</scope>
    <source>
        <strain evidence="1 2">A2-1</strain>
    </source>
</reference>
<dbReference type="Proteomes" id="UP000241440">
    <property type="component" value="Unassembled WGS sequence"/>
</dbReference>
<evidence type="ECO:0000313" key="1">
    <source>
        <dbReference type="EMBL" id="PSX08463.1"/>
    </source>
</evidence>
<dbReference type="EMBL" id="PYOY01000002">
    <property type="protein sequence ID" value="PSX08463.1"/>
    <property type="molecule type" value="Genomic_DNA"/>
</dbReference>
<comment type="caution">
    <text evidence="1">The sequence shown here is derived from an EMBL/GenBank/DDBJ whole genome shotgun (WGS) entry which is preliminary data.</text>
</comment>
<protein>
    <submittedName>
        <fullName evidence="1">Uncharacterized protein</fullName>
    </submittedName>
</protein>
<dbReference type="RefSeq" id="WP_045084989.1">
    <property type="nucleotide sequence ID" value="NZ_JZSX01000001.1"/>
</dbReference>
<dbReference type="AlphaFoldDB" id="A0A855SHQ0"/>
<evidence type="ECO:0000313" key="2">
    <source>
        <dbReference type="Proteomes" id="UP000241440"/>
    </source>
</evidence>
<dbReference type="GeneID" id="61229979"/>
<sequence>MKNDAFNKAFKSDSLRLALSLRSSIAKHRSHLNAALYEIEKDMQNKVYELIELGWKLYVQKVADELLDPENEKMMQLQISLIFQSLASLFESSIDESIKVLLEVPVTVRDDKKNIIDIVIQHTNGSEISHYPIELKCFRKYTRDGSAKRGGGNLSMYDYWEDIENIELYSEYENYENGVHLALTDDPYIVTTEHRGEQVKVYSTSISRGIVSGTLEKEIKTRLGKVVLRGQYDMSKWEKVGNFHAISHRANFV</sequence>
<organism evidence="1 2">
    <name type="scientific">Photobacterium angustum</name>
    <dbReference type="NCBI Taxonomy" id="661"/>
    <lineage>
        <taxon>Bacteria</taxon>
        <taxon>Pseudomonadati</taxon>
        <taxon>Pseudomonadota</taxon>
        <taxon>Gammaproteobacteria</taxon>
        <taxon>Vibrionales</taxon>
        <taxon>Vibrionaceae</taxon>
        <taxon>Photobacterium</taxon>
    </lineage>
</organism>
<gene>
    <name evidence="1" type="ORF">C0W41_05030</name>
</gene>
<proteinExistence type="predicted"/>
<name>A0A855SHQ0_PHOAN</name>